<organism evidence="4 5">
    <name type="scientific">Pseudodesulfovibrio hydrargyri</name>
    <dbReference type="NCBI Taxonomy" id="2125990"/>
    <lineage>
        <taxon>Bacteria</taxon>
        <taxon>Pseudomonadati</taxon>
        <taxon>Thermodesulfobacteriota</taxon>
        <taxon>Desulfovibrionia</taxon>
        <taxon>Desulfovibrionales</taxon>
        <taxon>Desulfovibrionaceae</taxon>
    </lineage>
</organism>
<sequence length="451" mass="49016">MSKDTSLTKKKSGGKLPLGGLLAIIVLLALCAGAFMIFRDTTPPVVSIGPDTDQLGKGSTLSVKVDDPGSGLKSLEIYAVQGDKRIPLAAKTYPGGILQVQEDIPLDSGTMQEGQFTIEVTARDASLYPFGQAGTSKARKTYSLDLTPPRIYVESPVNNLNQGGAGLMIYALSEEAAKTGIQVGERFFPAYLQPGNAGKFLYYCLFAHPWDVPVKDFQPFIVASDAAGNSAKRSFNYHTNPRAFRQDKINLSDSFMEQTIPEFQGLIPAKQGSLLDQYLYINNTIRKENRARLVEFSRQTSPTMLWSGTFVRLPNAANRARFADARDYMYQGKKVDHQTHLGLDLASIQHAPVPAGNDGRVVFADFLGIYGNVVVLDHGLGLQSLYAHLSSIAVQTGDMVQKGQIIAHTGATGLAGGDHLHYGITVGGVPTQPIEWWDGTWIKHNITSKIQ</sequence>
<proteinExistence type="predicted"/>
<feature type="domain" description="M23ase beta-sheet core" evidence="3">
    <location>
        <begin position="339"/>
        <end position="433"/>
    </location>
</feature>
<name>A0A1J5MS79_9BACT</name>
<dbReference type="Gene3D" id="2.70.70.10">
    <property type="entry name" value="Glucose Permease (Domain IIA)"/>
    <property type="match status" value="1"/>
</dbReference>
<dbReference type="OrthoDB" id="9765786at2"/>
<dbReference type="PANTHER" id="PTHR21666">
    <property type="entry name" value="PEPTIDASE-RELATED"/>
    <property type="match status" value="1"/>
</dbReference>
<keyword evidence="2" id="KW-1133">Transmembrane helix</keyword>
<evidence type="ECO:0000313" key="5">
    <source>
        <dbReference type="Proteomes" id="UP000181901"/>
    </source>
</evidence>
<feature type="transmembrane region" description="Helical" evidence="2">
    <location>
        <begin position="21"/>
        <end position="38"/>
    </location>
</feature>
<dbReference type="Pfam" id="PF01551">
    <property type="entry name" value="Peptidase_M23"/>
    <property type="match status" value="1"/>
</dbReference>
<dbReference type="SUPFAM" id="SSF51261">
    <property type="entry name" value="Duplicated hybrid motif"/>
    <property type="match status" value="1"/>
</dbReference>
<dbReference type="EC" id="3.4.24.-" evidence="4"/>
<evidence type="ECO:0000259" key="3">
    <source>
        <dbReference type="Pfam" id="PF01551"/>
    </source>
</evidence>
<dbReference type="EMBL" id="LKAQ01000005">
    <property type="protein sequence ID" value="OIQ48748.1"/>
    <property type="molecule type" value="Genomic_DNA"/>
</dbReference>
<dbReference type="InterPro" id="IPR016047">
    <property type="entry name" value="M23ase_b-sheet_dom"/>
</dbReference>
<keyword evidence="5" id="KW-1185">Reference proteome</keyword>
<dbReference type="CDD" id="cd12797">
    <property type="entry name" value="M23_peptidase"/>
    <property type="match status" value="1"/>
</dbReference>
<accession>A0A1J5MS79</accession>
<dbReference type="Proteomes" id="UP000181901">
    <property type="component" value="Unassembled WGS sequence"/>
</dbReference>
<dbReference type="RefSeq" id="WP_071547191.1">
    <property type="nucleotide sequence ID" value="NZ_LKAQ01000005.1"/>
</dbReference>
<dbReference type="PANTHER" id="PTHR21666:SF289">
    <property type="entry name" value="L-ALA--D-GLU ENDOPEPTIDASE"/>
    <property type="match status" value="1"/>
</dbReference>
<gene>
    <name evidence="4" type="primary">mepM_4</name>
    <name evidence="4" type="ORF">BerOc1_03501</name>
</gene>
<dbReference type="InterPro" id="IPR050570">
    <property type="entry name" value="Cell_wall_metabolism_enzyme"/>
</dbReference>
<comment type="caution">
    <text evidence="4">The sequence shown here is derived from an EMBL/GenBank/DDBJ whole genome shotgun (WGS) entry which is preliminary data.</text>
</comment>
<protein>
    <submittedName>
        <fullName evidence="4">Murein DD-endopeptidase MepM</fullName>
        <ecNumber evidence="4">3.4.24.-</ecNumber>
    </submittedName>
</protein>
<dbReference type="InterPro" id="IPR011055">
    <property type="entry name" value="Dup_hybrid_motif"/>
</dbReference>
<dbReference type="GO" id="GO:0004222">
    <property type="term" value="F:metalloendopeptidase activity"/>
    <property type="evidence" value="ECO:0007669"/>
    <property type="project" value="TreeGrafter"/>
</dbReference>
<dbReference type="AlphaFoldDB" id="A0A1J5MS79"/>
<keyword evidence="2" id="KW-0812">Transmembrane</keyword>
<evidence type="ECO:0000256" key="1">
    <source>
        <dbReference type="ARBA" id="ARBA00022729"/>
    </source>
</evidence>
<keyword evidence="2" id="KW-0472">Membrane</keyword>
<reference evidence="4 5" key="1">
    <citation type="submission" date="2015-09" db="EMBL/GenBank/DDBJ databases">
        <title>Genome of Desulfovibrio dechloracetivorans BerOc1, a mercury methylating strain isolated from highly hydrocarbons and metals contaminated coastal sediments.</title>
        <authorList>
            <person name="Goni Urriza M."/>
            <person name="Gassie C."/>
            <person name="Bouchez O."/>
            <person name="Klopp C."/>
            <person name="Ranchou-Peyruse A."/>
            <person name="Remy G."/>
        </authorList>
    </citation>
    <scope>NUCLEOTIDE SEQUENCE [LARGE SCALE GENOMIC DNA]</scope>
    <source>
        <strain evidence="4 5">BerOc1</strain>
    </source>
</reference>
<evidence type="ECO:0000256" key="2">
    <source>
        <dbReference type="SAM" id="Phobius"/>
    </source>
</evidence>
<evidence type="ECO:0000313" key="4">
    <source>
        <dbReference type="EMBL" id="OIQ48748.1"/>
    </source>
</evidence>
<keyword evidence="1" id="KW-0732">Signal</keyword>
<keyword evidence="4" id="KW-0378">Hydrolase</keyword>